<name>A0A8J4DN07_9ACTN</name>
<protein>
    <submittedName>
        <fullName evidence="2">Serine hydrolase</fullName>
    </submittedName>
</protein>
<evidence type="ECO:0000313" key="3">
    <source>
        <dbReference type="Proteomes" id="UP000619260"/>
    </source>
</evidence>
<evidence type="ECO:0000259" key="1">
    <source>
        <dbReference type="Pfam" id="PF00144"/>
    </source>
</evidence>
<dbReference type="InterPro" id="IPR001466">
    <property type="entry name" value="Beta-lactam-related"/>
</dbReference>
<dbReference type="SUPFAM" id="SSF56601">
    <property type="entry name" value="beta-lactamase/transpeptidase-like"/>
    <property type="match status" value="1"/>
</dbReference>
<dbReference type="Proteomes" id="UP000619260">
    <property type="component" value="Unassembled WGS sequence"/>
</dbReference>
<dbReference type="Gene3D" id="3.40.710.10">
    <property type="entry name" value="DD-peptidase/beta-lactamase superfamily"/>
    <property type="match status" value="1"/>
</dbReference>
<dbReference type="GO" id="GO:0016787">
    <property type="term" value="F:hydrolase activity"/>
    <property type="evidence" value="ECO:0007669"/>
    <property type="project" value="UniProtKB-KW"/>
</dbReference>
<comment type="caution">
    <text evidence="2">The sequence shown here is derived from an EMBL/GenBank/DDBJ whole genome shotgun (WGS) entry which is preliminary data.</text>
</comment>
<dbReference type="RefSeq" id="WP_203897439.1">
    <property type="nucleotide sequence ID" value="NZ_BOPF01000002.1"/>
</dbReference>
<reference evidence="2" key="1">
    <citation type="submission" date="2021-01" db="EMBL/GenBank/DDBJ databases">
        <title>Whole genome shotgun sequence of Virgisporangium aliadipatigenens NBRC 105644.</title>
        <authorList>
            <person name="Komaki H."/>
            <person name="Tamura T."/>
        </authorList>
    </citation>
    <scope>NUCLEOTIDE SEQUENCE</scope>
    <source>
        <strain evidence="2">NBRC 105644</strain>
    </source>
</reference>
<dbReference type="PANTHER" id="PTHR46825">
    <property type="entry name" value="D-ALANYL-D-ALANINE-CARBOXYPEPTIDASE/ENDOPEPTIDASE AMPH"/>
    <property type="match status" value="1"/>
</dbReference>
<feature type="domain" description="Beta-lactamase-related" evidence="1">
    <location>
        <begin position="5"/>
        <end position="324"/>
    </location>
</feature>
<organism evidence="2 3">
    <name type="scientific">Virgisporangium aliadipatigenens</name>
    <dbReference type="NCBI Taxonomy" id="741659"/>
    <lineage>
        <taxon>Bacteria</taxon>
        <taxon>Bacillati</taxon>
        <taxon>Actinomycetota</taxon>
        <taxon>Actinomycetes</taxon>
        <taxon>Micromonosporales</taxon>
        <taxon>Micromonosporaceae</taxon>
        <taxon>Virgisporangium</taxon>
    </lineage>
</organism>
<gene>
    <name evidence="2" type="primary">ampC_2</name>
    <name evidence="2" type="ORF">Val02_08000</name>
</gene>
<evidence type="ECO:0000313" key="2">
    <source>
        <dbReference type="EMBL" id="GIJ43914.1"/>
    </source>
</evidence>
<dbReference type="Pfam" id="PF00144">
    <property type="entry name" value="Beta-lactamase"/>
    <property type="match status" value="1"/>
</dbReference>
<dbReference type="InterPro" id="IPR050491">
    <property type="entry name" value="AmpC-like"/>
</dbReference>
<dbReference type="InterPro" id="IPR012338">
    <property type="entry name" value="Beta-lactam/transpept-like"/>
</dbReference>
<dbReference type="EMBL" id="BOPF01000002">
    <property type="protein sequence ID" value="GIJ43914.1"/>
    <property type="molecule type" value="Genomic_DNA"/>
</dbReference>
<keyword evidence="3" id="KW-1185">Reference proteome</keyword>
<dbReference type="AlphaFoldDB" id="A0A8J4DN07"/>
<proteinExistence type="predicted"/>
<keyword evidence="2" id="KW-0378">Hydrolase</keyword>
<sequence>MRDLQSLLDELSAGRDVAGISVAVGRGAAEWTATSGVLSRDTGFPVGPDSVFQIGSVTKLLTAALVMQLVEEGTVGLDDPVRRHLPTFRVKDPEVTRTVTVRHLLTHTGGFDGDIFTDTGRGDDALDRYVALLGDAAGQLYPPGALFSYCNSGYCVLGALAVRLRGADTWEALVRERLFEPLGMSRTALFADEALMFGAAVGHLRSPAADSSSGGGGGLRVVSRWQMPRSNAPAGSTPCAAPRELLKLGRYLLTHHPAMRDAEVRVPGPPIMGSYAWSLGAELFDWNGTPAFGHDGGTPGQDTVLRIVPGHDLVVAICSNGNGYGLMRDLLGAIVSEMTGVTVPAGPVPPAAPRALDVTPFLGRYAYPMAEYEVTGAEGGISLRTTPVGFAAEAGGEPRVERYVALTDDTFVSVEGHDGAHSTVTFVDGFLHAGRVARRV</sequence>
<dbReference type="PANTHER" id="PTHR46825:SF9">
    <property type="entry name" value="BETA-LACTAMASE-RELATED DOMAIN-CONTAINING PROTEIN"/>
    <property type="match status" value="1"/>
</dbReference>
<accession>A0A8J4DN07</accession>